<feature type="non-terminal residue" evidence="9">
    <location>
        <position position="1"/>
    </location>
</feature>
<feature type="region of interest" description="Disordered" evidence="6">
    <location>
        <begin position="227"/>
        <end position="254"/>
    </location>
</feature>
<feature type="compositionally biased region" description="Polar residues" evidence="6">
    <location>
        <begin position="10"/>
        <end position="33"/>
    </location>
</feature>
<keyword evidence="3" id="KW-0677">Repeat</keyword>
<evidence type="ECO:0000313" key="9">
    <source>
        <dbReference type="RefSeq" id="XP_022236943.1"/>
    </source>
</evidence>
<evidence type="ECO:0000256" key="4">
    <source>
        <dbReference type="ARBA" id="ARBA00023157"/>
    </source>
</evidence>
<dbReference type="SMART" id="SM00494">
    <property type="entry name" value="ChtBD2"/>
    <property type="match status" value="2"/>
</dbReference>
<dbReference type="GeneID" id="111084550"/>
<gene>
    <name evidence="9" type="primary">LOC111084550</name>
</gene>
<keyword evidence="1" id="KW-0147">Chitin-binding</keyword>
<keyword evidence="8" id="KW-1185">Reference proteome</keyword>
<dbReference type="Pfam" id="PF01607">
    <property type="entry name" value="CBM_14"/>
    <property type="match status" value="2"/>
</dbReference>
<feature type="non-terminal residue" evidence="9">
    <location>
        <position position="297"/>
    </location>
</feature>
<dbReference type="InterPro" id="IPR036508">
    <property type="entry name" value="Chitin-bd_dom_sf"/>
</dbReference>
<keyword evidence="2" id="KW-0732">Signal</keyword>
<dbReference type="PANTHER" id="PTHR23301:SF0">
    <property type="entry name" value="CHITIN-BINDING TYPE-2 DOMAIN-CONTAINING PROTEIN-RELATED"/>
    <property type="match status" value="1"/>
</dbReference>
<dbReference type="SUPFAM" id="SSF57625">
    <property type="entry name" value="Invertebrate chitin-binding proteins"/>
    <property type="match status" value="2"/>
</dbReference>
<accession>A0ABM1RZY8</accession>
<dbReference type="InterPro" id="IPR002557">
    <property type="entry name" value="Chitin-bd_dom"/>
</dbReference>
<organism evidence="8 9">
    <name type="scientific">Limulus polyphemus</name>
    <name type="common">Atlantic horseshoe crab</name>
    <dbReference type="NCBI Taxonomy" id="6850"/>
    <lineage>
        <taxon>Eukaryota</taxon>
        <taxon>Metazoa</taxon>
        <taxon>Ecdysozoa</taxon>
        <taxon>Arthropoda</taxon>
        <taxon>Chelicerata</taxon>
        <taxon>Merostomata</taxon>
        <taxon>Xiphosura</taxon>
        <taxon>Limulidae</taxon>
        <taxon>Limulus</taxon>
    </lineage>
</organism>
<keyword evidence="4" id="KW-1015">Disulfide bond</keyword>
<dbReference type="InterPro" id="IPR051940">
    <property type="entry name" value="Chitin_bind-dev_reg"/>
</dbReference>
<evidence type="ECO:0000313" key="8">
    <source>
        <dbReference type="Proteomes" id="UP000694941"/>
    </source>
</evidence>
<feature type="domain" description="Chitin-binding type-2" evidence="7">
    <location>
        <begin position="88"/>
        <end position="147"/>
    </location>
</feature>
<evidence type="ECO:0000256" key="1">
    <source>
        <dbReference type="ARBA" id="ARBA00022669"/>
    </source>
</evidence>
<evidence type="ECO:0000256" key="2">
    <source>
        <dbReference type="ARBA" id="ARBA00022729"/>
    </source>
</evidence>
<dbReference type="PANTHER" id="PTHR23301">
    <property type="entry name" value="CHITIN BINDING PERITROPHIN-A"/>
    <property type="match status" value="1"/>
</dbReference>
<protein>
    <submittedName>
        <fullName evidence="9">Probable endochitinase</fullName>
    </submittedName>
</protein>
<keyword evidence="5" id="KW-0325">Glycoprotein</keyword>
<dbReference type="Proteomes" id="UP000694941">
    <property type="component" value="Unplaced"/>
</dbReference>
<name>A0ABM1RZY8_LIMPO</name>
<feature type="compositionally biased region" description="Polar residues" evidence="6">
    <location>
        <begin position="229"/>
        <end position="254"/>
    </location>
</feature>
<reference evidence="9" key="1">
    <citation type="submission" date="2025-08" db="UniProtKB">
        <authorList>
            <consortium name="RefSeq"/>
        </authorList>
    </citation>
    <scope>IDENTIFICATION</scope>
    <source>
        <tissue evidence="9">Muscle</tissue>
    </source>
</reference>
<dbReference type="PROSITE" id="PS50940">
    <property type="entry name" value="CHIT_BIND_II"/>
    <property type="match status" value="2"/>
</dbReference>
<dbReference type="Gene3D" id="2.170.140.10">
    <property type="entry name" value="Chitin binding domain"/>
    <property type="match status" value="2"/>
</dbReference>
<proteinExistence type="predicted"/>
<sequence length="297" mass="32781">RLSSIKPEVTDSSSTNVSHRTGNTDSPFSNTSLGYTVQPNNNRTEVIIPSKDDIVINTTISVVDDNRTIEAESTTHRSLKTTTTAKPATVCPPQNGQFPVFLPHTENCSLYYVCDNGLPKLMRCPSPLHFNRQLNVCDYEWRAGCFTNGIKTTTTTEPATVCPPKNGKFPLFLPHTENCSLYYVCDNGLPKLMGCPSPLHFNRQLNVCDYEWRAGCSKNDRLSSIKPEVTNSSSTNVADRTGNTDSPFSNTSLGYTVQPNNNRTEVIIPSKDDIVKNTTIPVVDGNKTIEAESTTHR</sequence>
<evidence type="ECO:0000256" key="5">
    <source>
        <dbReference type="ARBA" id="ARBA00023180"/>
    </source>
</evidence>
<evidence type="ECO:0000256" key="6">
    <source>
        <dbReference type="SAM" id="MobiDB-lite"/>
    </source>
</evidence>
<evidence type="ECO:0000259" key="7">
    <source>
        <dbReference type="PROSITE" id="PS50940"/>
    </source>
</evidence>
<dbReference type="RefSeq" id="XP_022236943.1">
    <property type="nucleotide sequence ID" value="XM_022381235.1"/>
</dbReference>
<feature type="region of interest" description="Disordered" evidence="6">
    <location>
        <begin position="1"/>
        <end position="33"/>
    </location>
</feature>
<evidence type="ECO:0000256" key="3">
    <source>
        <dbReference type="ARBA" id="ARBA00022737"/>
    </source>
</evidence>
<feature type="domain" description="Chitin-binding type-2" evidence="7">
    <location>
        <begin position="159"/>
        <end position="218"/>
    </location>
</feature>